<dbReference type="Gene3D" id="3.10.20.280">
    <property type="entry name" value="RnfH-like"/>
    <property type="match status" value="1"/>
</dbReference>
<evidence type="ECO:0000256" key="1">
    <source>
        <dbReference type="ARBA" id="ARBA00010645"/>
    </source>
</evidence>
<dbReference type="PANTHER" id="PTHR37483">
    <property type="entry name" value="UPF0125 PROTEIN RATB"/>
    <property type="match status" value="1"/>
</dbReference>
<dbReference type="InterPro" id="IPR005346">
    <property type="entry name" value="RnfH"/>
</dbReference>
<dbReference type="PANTHER" id="PTHR37483:SF1">
    <property type="entry name" value="UPF0125 PROTEIN RATB"/>
    <property type="match status" value="1"/>
</dbReference>
<accession>A0ABX9XJ43</accession>
<dbReference type="HAMAP" id="MF_00460">
    <property type="entry name" value="UPF0125_RnfH"/>
    <property type="match status" value="1"/>
</dbReference>
<dbReference type="SUPFAM" id="SSF54285">
    <property type="entry name" value="MoaD/ThiS"/>
    <property type="match status" value="1"/>
</dbReference>
<gene>
    <name evidence="3" type="ORF">EF096_12220</name>
</gene>
<protein>
    <recommendedName>
        <fullName evidence="2">UPF0125 protein EF096_12220</fullName>
    </recommendedName>
</protein>
<proteinExistence type="inferred from homology"/>
<dbReference type="InterPro" id="IPR037021">
    <property type="entry name" value="RnfH_sf"/>
</dbReference>
<dbReference type="Proteomes" id="UP000275199">
    <property type="component" value="Unassembled WGS sequence"/>
</dbReference>
<name>A0ABX9XJ43_9PSED</name>
<organism evidence="3 4">
    <name type="scientific">Pseudomonas neustonica</name>
    <dbReference type="NCBI Taxonomy" id="2487346"/>
    <lineage>
        <taxon>Bacteria</taxon>
        <taxon>Pseudomonadati</taxon>
        <taxon>Pseudomonadota</taxon>
        <taxon>Gammaproteobacteria</taxon>
        <taxon>Pseudomonadales</taxon>
        <taxon>Pseudomonadaceae</taxon>
        <taxon>Pseudomonas</taxon>
    </lineage>
</organism>
<comment type="caution">
    <text evidence="3">The sequence shown here is derived from an EMBL/GenBank/DDBJ whole genome shotgun (WGS) entry which is preliminary data.</text>
</comment>
<keyword evidence="4" id="KW-1185">Reference proteome</keyword>
<comment type="similarity">
    <text evidence="1 2">Belongs to the UPF0125 (RnfH) family.</text>
</comment>
<evidence type="ECO:0000313" key="4">
    <source>
        <dbReference type="Proteomes" id="UP000275199"/>
    </source>
</evidence>
<evidence type="ECO:0000256" key="2">
    <source>
        <dbReference type="HAMAP-Rule" id="MF_00460"/>
    </source>
</evidence>
<evidence type="ECO:0000313" key="3">
    <source>
        <dbReference type="EMBL" id="ROZ83620.1"/>
    </source>
</evidence>
<dbReference type="Pfam" id="PF03658">
    <property type="entry name" value="Ub-RnfH"/>
    <property type="match status" value="1"/>
</dbReference>
<dbReference type="EMBL" id="RKKU01000015">
    <property type="protein sequence ID" value="ROZ83620.1"/>
    <property type="molecule type" value="Genomic_DNA"/>
</dbReference>
<reference evidence="3 4" key="1">
    <citation type="submission" date="2018-11" db="EMBL/GenBank/DDBJ databases">
        <authorList>
            <person name="Jang G.I."/>
            <person name="Hwang C.Y."/>
        </authorList>
    </citation>
    <scope>NUCLEOTIDE SEQUENCE [LARGE SCALE GENOMIC DNA]</scope>
    <source>
        <strain evidence="3 4">SSM26</strain>
    </source>
</reference>
<dbReference type="InterPro" id="IPR016155">
    <property type="entry name" value="Mopterin_synth/thiamin_S_b"/>
</dbReference>
<sequence>MPSVSGPRSCTVADKTMVVEVAYALPHKQKIISLSVPEGTNMSEAVALSRMGDHFPELDVESCPLGIFGKTVAKPAERVLQPGERVEMYRPLIADPKEVRKQRAAKAKAAKEDSA</sequence>
<dbReference type="NCBIfam" id="NF002490">
    <property type="entry name" value="PRK01777.1"/>
    <property type="match status" value="1"/>
</dbReference>